<evidence type="ECO:0000256" key="2">
    <source>
        <dbReference type="ARBA" id="ARBA00022723"/>
    </source>
</evidence>
<dbReference type="Gene3D" id="3.30.160.60">
    <property type="entry name" value="Classic Zinc Finger"/>
    <property type="match status" value="6"/>
</dbReference>
<dbReference type="GO" id="GO:0008270">
    <property type="term" value="F:zinc ion binding"/>
    <property type="evidence" value="ECO:0007669"/>
    <property type="project" value="UniProtKB-KW"/>
</dbReference>
<feature type="domain" description="C2H2-type" evidence="8">
    <location>
        <begin position="522"/>
        <end position="545"/>
    </location>
</feature>
<keyword evidence="2" id="KW-0479">Metal-binding</keyword>
<feature type="domain" description="C2H2-type" evidence="8">
    <location>
        <begin position="354"/>
        <end position="381"/>
    </location>
</feature>
<dbReference type="SUPFAM" id="SSF57667">
    <property type="entry name" value="beta-beta-alpha zinc fingers"/>
    <property type="match status" value="4"/>
</dbReference>
<keyword evidence="5" id="KW-0862">Zinc</keyword>
<feature type="domain" description="C2H2-type" evidence="8">
    <location>
        <begin position="464"/>
        <end position="493"/>
    </location>
</feature>
<dbReference type="GO" id="GO:0040029">
    <property type="term" value="P:epigenetic regulation of gene expression"/>
    <property type="evidence" value="ECO:0007669"/>
    <property type="project" value="UniProtKB-ARBA"/>
</dbReference>
<accession>A0ABD2NY73</accession>
<dbReference type="PANTHER" id="PTHR24394">
    <property type="entry name" value="ZINC FINGER PROTEIN"/>
    <property type="match status" value="1"/>
</dbReference>
<evidence type="ECO:0000259" key="8">
    <source>
        <dbReference type="PROSITE" id="PS50157"/>
    </source>
</evidence>
<gene>
    <name evidence="9" type="ORF">HHI36_006716</name>
</gene>
<evidence type="ECO:0000256" key="5">
    <source>
        <dbReference type="ARBA" id="ARBA00022833"/>
    </source>
</evidence>
<comment type="subcellular location">
    <subcellularLocation>
        <location evidence="1">Nucleus</location>
    </subcellularLocation>
</comment>
<dbReference type="GO" id="GO:0043565">
    <property type="term" value="F:sequence-specific DNA binding"/>
    <property type="evidence" value="ECO:0007669"/>
    <property type="project" value="UniProtKB-ARBA"/>
</dbReference>
<dbReference type="PANTHER" id="PTHR24394:SF29">
    <property type="entry name" value="MYONEURIN"/>
    <property type="match status" value="1"/>
</dbReference>
<name>A0ABD2NY73_9CUCU</name>
<feature type="domain" description="C2H2-type" evidence="8">
    <location>
        <begin position="436"/>
        <end position="463"/>
    </location>
</feature>
<dbReference type="Pfam" id="PF00096">
    <property type="entry name" value="zf-C2H2"/>
    <property type="match status" value="4"/>
</dbReference>
<dbReference type="SMART" id="SM00355">
    <property type="entry name" value="ZnF_C2H2"/>
    <property type="match status" value="11"/>
</dbReference>
<evidence type="ECO:0000313" key="9">
    <source>
        <dbReference type="EMBL" id="KAL3283577.1"/>
    </source>
</evidence>
<evidence type="ECO:0000313" key="10">
    <source>
        <dbReference type="Proteomes" id="UP001516400"/>
    </source>
</evidence>
<reference evidence="9 10" key="1">
    <citation type="journal article" date="2021" name="BMC Biol.">
        <title>Horizontally acquired antibacterial genes associated with adaptive radiation of ladybird beetles.</title>
        <authorList>
            <person name="Li H.S."/>
            <person name="Tang X.F."/>
            <person name="Huang Y.H."/>
            <person name="Xu Z.Y."/>
            <person name="Chen M.L."/>
            <person name="Du X.Y."/>
            <person name="Qiu B.Y."/>
            <person name="Chen P.T."/>
            <person name="Zhang W."/>
            <person name="Slipinski A."/>
            <person name="Escalona H.E."/>
            <person name="Waterhouse R.M."/>
            <person name="Zwick A."/>
            <person name="Pang H."/>
        </authorList>
    </citation>
    <scope>NUCLEOTIDE SEQUENCE [LARGE SCALE GENOMIC DNA]</scope>
    <source>
        <strain evidence="9">SYSU2018</strain>
    </source>
</reference>
<evidence type="ECO:0000256" key="1">
    <source>
        <dbReference type="ARBA" id="ARBA00004123"/>
    </source>
</evidence>
<feature type="domain" description="C2H2-type" evidence="8">
    <location>
        <begin position="409"/>
        <end position="431"/>
    </location>
</feature>
<proteinExistence type="predicted"/>
<sequence length="557" mass="64541">MADFLPAGICNECKTVLEDFLTFVENIESNEDLLKSVYTDEVISDENGVIVSKGTKGTYNDNVEFAIKQENDVQWAISSDSSGVMKIDHSSGNEERVIQDDLDTDDEFEEYDIGNKFEDFKNFITSAKSSMNYNCVDIKDIRSSPIEDEESFTSPKLTRESYKNMDTEFGKHKVCHTADVDKIKVLDRKKPMKNKKFTSRKEKNKKHIIVRKKIRKTTLEEPETLCIKQCFFCSRKFSSDGLRILHYVDHVVQATEGMVTHRPFCIYCGLVPSTTEDLEEHVRKNHENDDDLHCHECQIRFSTVSEVTAHEENNHIEHDEEEISTSNKCPICEKEYDTIDELIKHSLEHISRRYTCMSCKKIFVCEAALNEHHKEHPQYRFKCPICNKLASGKSALRAHIGTHATTRNYECDICGKRYKTKPHLLYHRSAHFKPDLICTKCAYATPSAKDFNMHMRIHSSERPFQCTFTDCGKSFKTNSALSAHVKQHLNIKNFACDMCDYKTSRSVGLTLHKRKHTGERPYVCMFCSKTFNRKWSLTLHTRKLHHLVESRTEKEET</sequence>
<dbReference type="EMBL" id="JABFTP020000144">
    <property type="protein sequence ID" value="KAL3283577.1"/>
    <property type="molecule type" value="Genomic_DNA"/>
</dbReference>
<dbReference type="InterPro" id="IPR013087">
    <property type="entry name" value="Znf_C2H2_type"/>
</dbReference>
<organism evidence="9 10">
    <name type="scientific">Cryptolaemus montrouzieri</name>
    <dbReference type="NCBI Taxonomy" id="559131"/>
    <lineage>
        <taxon>Eukaryota</taxon>
        <taxon>Metazoa</taxon>
        <taxon>Ecdysozoa</taxon>
        <taxon>Arthropoda</taxon>
        <taxon>Hexapoda</taxon>
        <taxon>Insecta</taxon>
        <taxon>Pterygota</taxon>
        <taxon>Neoptera</taxon>
        <taxon>Endopterygota</taxon>
        <taxon>Coleoptera</taxon>
        <taxon>Polyphaga</taxon>
        <taxon>Cucujiformia</taxon>
        <taxon>Coccinelloidea</taxon>
        <taxon>Coccinellidae</taxon>
        <taxon>Scymninae</taxon>
        <taxon>Scymnini</taxon>
        <taxon>Cryptolaemus</taxon>
    </lineage>
</organism>
<keyword evidence="3" id="KW-0677">Repeat</keyword>
<dbReference type="GO" id="GO:0003682">
    <property type="term" value="F:chromatin binding"/>
    <property type="evidence" value="ECO:0007669"/>
    <property type="project" value="UniProtKB-ARBA"/>
</dbReference>
<protein>
    <recommendedName>
        <fullName evidence="8">C2H2-type domain-containing protein</fullName>
    </recommendedName>
</protein>
<dbReference type="FunFam" id="3.30.160.60:FF:000125">
    <property type="entry name" value="Putative zinc finger protein 143"/>
    <property type="match status" value="1"/>
</dbReference>
<keyword evidence="4 7" id="KW-0863">Zinc-finger</keyword>
<dbReference type="InterPro" id="IPR036236">
    <property type="entry name" value="Znf_C2H2_sf"/>
</dbReference>
<feature type="domain" description="C2H2-type" evidence="8">
    <location>
        <begin position="494"/>
        <end position="521"/>
    </location>
</feature>
<evidence type="ECO:0000256" key="3">
    <source>
        <dbReference type="ARBA" id="ARBA00022737"/>
    </source>
</evidence>
<evidence type="ECO:0000256" key="7">
    <source>
        <dbReference type="PROSITE-ProRule" id="PRU00042"/>
    </source>
</evidence>
<keyword evidence="10" id="KW-1185">Reference proteome</keyword>
<evidence type="ECO:0000256" key="6">
    <source>
        <dbReference type="ARBA" id="ARBA00023242"/>
    </source>
</evidence>
<dbReference type="PROSITE" id="PS50157">
    <property type="entry name" value="ZINC_FINGER_C2H2_2"/>
    <property type="match status" value="7"/>
</dbReference>
<dbReference type="GO" id="GO:0005634">
    <property type="term" value="C:nucleus"/>
    <property type="evidence" value="ECO:0007669"/>
    <property type="project" value="UniProtKB-SubCell"/>
</dbReference>
<keyword evidence="6" id="KW-0539">Nucleus</keyword>
<feature type="domain" description="C2H2-type" evidence="8">
    <location>
        <begin position="381"/>
        <end position="408"/>
    </location>
</feature>
<dbReference type="AlphaFoldDB" id="A0ABD2NY73"/>
<comment type="caution">
    <text evidence="9">The sequence shown here is derived from an EMBL/GenBank/DDBJ whole genome shotgun (WGS) entry which is preliminary data.</text>
</comment>
<dbReference type="PROSITE" id="PS00028">
    <property type="entry name" value="ZINC_FINGER_C2H2_1"/>
    <property type="match status" value="5"/>
</dbReference>
<evidence type="ECO:0000256" key="4">
    <source>
        <dbReference type="ARBA" id="ARBA00022771"/>
    </source>
</evidence>
<dbReference type="Proteomes" id="UP001516400">
    <property type="component" value="Unassembled WGS sequence"/>
</dbReference>
<dbReference type="GO" id="GO:0000785">
    <property type="term" value="C:chromatin"/>
    <property type="evidence" value="ECO:0007669"/>
    <property type="project" value="UniProtKB-ARBA"/>
</dbReference>
<dbReference type="FunFam" id="3.30.160.60:FF:000690">
    <property type="entry name" value="Zinc finger protein 354C"/>
    <property type="match status" value="1"/>
</dbReference>